<reference evidence="3" key="1">
    <citation type="journal article" date="2019" name="Int. J. Syst. Evol. Microbiol.">
        <title>The Global Catalogue of Microorganisms (GCM) 10K type strain sequencing project: providing services to taxonomists for standard genome sequencing and annotation.</title>
        <authorList>
            <consortium name="The Broad Institute Genomics Platform"/>
            <consortium name="The Broad Institute Genome Sequencing Center for Infectious Disease"/>
            <person name="Wu L."/>
            <person name="Ma J."/>
        </authorList>
    </citation>
    <scope>NUCLEOTIDE SEQUENCE [LARGE SCALE GENOMIC DNA]</scope>
    <source>
        <strain evidence="3">JCM 17809</strain>
    </source>
</reference>
<comment type="caution">
    <text evidence="2">The sequence shown here is derived from an EMBL/GenBank/DDBJ whole genome shotgun (WGS) entry which is preliminary data.</text>
</comment>
<feature type="transmembrane region" description="Helical" evidence="1">
    <location>
        <begin position="80"/>
        <end position="98"/>
    </location>
</feature>
<evidence type="ECO:0000256" key="1">
    <source>
        <dbReference type="SAM" id="Phobius"/>
    </source>
</evidence>
<proteinExistence type="predicted"/>
<protein>
    <recommendedName>
        <fullName evidence="4">DUF4244 domain-containing protein</fullName>
    </recommendedName>
</protein>
<evidence type="ECO:0008006" key="4">
    <source>
        <dbReference type="Google" id="ProtNLM"/>
    </source>
</evidence>
<name>A0ABP8KMB4_9MICO</name>
<keyword evidence="3" id="KW-1185">Reference proteome</keyword>
<gene>
    <name evidence="2" type="ORF">GCM10023168_29240</name>
</gene>
<dbReference type="Proteomes" id="UP001500945">
    <property type="component" value="Unassembled WGS sequence"/>
</dbReference>
<keyword evidence="1" id="KW-0812">Transmembrane</keyword>
<evidence type="ECO:0000313" key="2">
    <source>
        <dbReference type="EMBL" id="GAA4410018.1"/>
    </source>
</evidence>
<sequence length="119" mass="12165">MTTRVVRIMSGTWARGARAVPRVSTWGPGIGATGARVRGWRSVTGATGAWGRGWRSVTGARRVLARARAVGEQGMTTAEYAVGTMAAVAFAGLLLAVVRSGPVKNALSQVIVAALGSGS</sequence>
<organism evidence="2 3">
    <name type="scientific">Fodinibacter luteus</name>
    <dbReference type="NCBI Taxonomy" id="552064"/>
    <lineage>
        <taxon>Bacteria</taxon>
        <taxon>Bacillati</taxon>
        <taxon>Actinomycetota</taxon>
        <taxon>Actinomycetes</taxon>
        <taxon>Micrococcales</taxon>
        <taxon>Intrasporangiaceae</taxon>
        <taxon>Fodinibacter (ex Wang et al. 2009)</taxon>
    </lineage>
</organism>
<dbReference type="Pfam" id="PF14029">
    <property type="entry name" value="DUF4244"/>
    <property type="match status" value="1"/>
</dbReference>
<accession>A0ABP8KMB4</accession>
<dbReference type="EMBL" id="BAABGM010000019">
    <property type="protein sequence ID" value="GAA4410018.1"/>
    <property type="molecule type" value="Genomic_DNA"/>
</dbReference>
<keyword evidence="1" id="KW-1133">Transmembrane helix</keyword>
<evidence type="ECO:0000313" key="3">
    <source>
        <dbReference type="Proteomes" id="UP001500945"/>
    </source>
</evidence>
<dbReference type="InterPro" id="IPR025338">
    <property type="entry name" value="DUF4244"/>
</dbReference>
<keyword evidence="1" id="KW-0472">Membrane</keyword>